<dbReference type="CDD" id="cd00200">
    <property type="entry name" value="WD40"/>
    <property type="match status" value="1"/>
</dbReference>
<feature type="repeat" description="WD" evidence="3">
    <location>
        <begin position="174"/>
        <end position="215"/>
    </location>
</feature>
<dbReference type="Gene3D" id="2.130.10.10">
    <property type="entry name" value="YVTN repeat-like/Quinoprotein amine dehydrogenase"/>
    <property type="match status" value="2"/>
</dbReference>
<dbReference type="Pfam" id="PF00400">
    <property type="entry name" value="WD40"/>
    <property type="match status" value="7"/>
</dbReference>
<feature type="repeat" description="WD" evidence="3">
    <location>
        <begin position="217"/>
        <end position="258"/>
    </location>
</feature>
<dbReference type="SMART" id="SM00320">
    <property type="entry name" value="WD40"/>
    <property type="match status" value="8"/>
</dbReference>
<keyword evidence="1 3" id="KW-0853">WD repeat</keyword>
<feature type="repeat" description="WD" evidence="3">
    <location>
        <begin position="43"/>
        <end position="85"/>
    </location>
</feature>
<feature type="region of interest" description="Disordered" evidence="4">
    <location>
        <begin position="1"/>
        <end position="23"/>
    </location>
</feature>
<dbReference type="InterPro" id="IPR015943">
    <property type="entry name" value="WD40/YVTN_repeat-like_dom_sf"/>
</dbReference>
<reference evidence="5" key="1">
    <citation type="submission" date="2021-01" db="EMBL/GenBank/DDBJ databases">
        <authorList>
            <person name="Corre E."/>
            <person name="Pelletier E."/>
            <person name="Niang G."/>
            <person name="Scheremetjew M."/>
            <person name="Finn R."/>
            <person name="Kale V."/>
            <person name="Holt S."/>
            <person name="Cochrane G."/>
            <person name="Meng A."/>
            <person name="Brown T."/>
            <person name="Cohen L."/>
        </authorList>
    </citation>
    <scope>NUCLEOTIDE SEQUENCE</scope>
</reference>
<dbReference type="PANTHER" id="PTHR19857:SF8">
    <property type="entry name" value="ANGIO-ASSOCIATED MIGRATORY CELL PROTEIN"/>
    <property type="match status" value="1"/>
</dbReference>
<sequence length="402" mass="42818">MNSDDDVPPSDGDDIDEGMADDDAEIDNAPLEAETHADEAAAFVTHTEAVLSVAICPTNPQMIVTGGQDDVAVLWSLSEQDGSVTVTQRQRLEGHTDSVTQVSFSHDGQYVASGSYDGTVKIWTADGALLHTLEATKEIEWTLWHPKGHALLAGSSDTMVWMWWAPTGKLMQIFTSHAQRVTCGCWPNGGKLICTGSEDCSIVVWNPRAGTPQQHLRQLHESPVVCMCAHPESPIVVTGSEDKTAKVVQVETGSVIATLTGHDDSVEAVAFSNATGLLLLATASMDGRVQVWNAKKYDLRCTMRDHEGSGGVTTLKWLPPSHSELLCTSSTDRTLRLFNALSGQCVRTLYGHSDTVLSLDLSVVGGANLCVVSGSDDSTCRVFAVSLNGAAPDPEPSVTATG</sequence>
<dbReference type="InterPro" id="IPR036322">
    <property type="entry name" value="WD40_repeat_dom_sf"/>
</dbReference>
<keyword evidence="2" id="KW-0677">Repeat</keyword>
<dbReference type="PROSITE" id="PS50082">
    <property type="entry name" value="WD_REPEATS_2"/>
    <property type="match status" value="5"/>
</dbReference>
<dbReference type="PRINTS" id="PR00320">
    <property type="entry name" value="GPROTEINBRPT"/>
</dbReference>
<dbReference type="PROSITE" id="PS50294">
    <property type="entry name" value="WD_REPEATS_REGION"/>
    <property type="match status" value="2"/>
</dbReference>
<dbReference type="InterPro" id="IPR020472">
    <property type="entry name" value="WD40_PAC1"/>
</dbReference>
<accession>A0A7S1F7U0</accession>
<feature type="repeat" description="WD" evidence="3">
    <location>
        <begin position="92"/>
        <end position="123"/>
    </location>
</feature>
<evidence type="ECO:0000256" key="2">
    <source>
        <dbReference type="ARBA" id="ARBA00022737"/>
    </source>
</evidence>
<proteinExistence type="predicted"/>
<gene>
    <name evidence="5" type="ORF">NSCI0253_LOCUS23365</name>
</gene>
<evidence type="ECO:0000256" key="4">
    <source>
        <dbReference type="SAM" id="MobiDB-lite"/>
    </source>
</evidence>
<dbReference type="SUPFAM" id="SSF50978">
    <property type="entry name" value="WD40 repeat-like"/>
    <property type="match status" value="1"/>
</dbReference>
<protein>
    <recommendedName>
        <fullName evidence="6">Angio-associated migratory cell protein</fullName>
    </recommendedName>
</protein>
<organism evidence="5">
    <name type="scientific">Noctiluca scintillans</name>
    <name type="common">Sea sparkle</name>
    <name type="synonym">Red tide dinoflagellate</name>
    <dbReference type="NCBI Taxonomy" id="2966"/>
    <lineage>
        <taxon>Eukaryota</taxon>
        <taxon>Sar</taxon>
        <taxon>Alveolata</taxon>
        <taxon>Dinophyceae</taxon>
        <taxon>Noctilucales</taxon>
        <taxon>Noctilucaceae</taxon>
        <taxon>Noctiluca</taxon>
    </lineage>
</organism>
<dbReference type="PANTHER" id="PTHR19857">
    <property type="entry name" value="MITOCHONDRIAL DIVISION PROTEIN 1-RELATED"/>
    <property type="match status" value="1"/>
</dbReference>
<dbReference type="InterPro" id="IPR001680">
    <property type="entry name" value="WD40_rpt"/>
</dbReference>
<evidence type="ECO:0000256" key="1">
    <source>
        <dbReference type="ARBA" id="ARBA00022574"/>
    </source>
</evidence>
<dbReference type="EMBL" id="HBFQ01033212">
    <property type="protein sequence ID" value="CAD8849015.1"/>
    <property type="molecule type" value="Transcribed_RNA"/>
</dbReference>
<feature type="repeat" description="WD" evidence="3">
    <location>
        <begin position="259"/>
        <end position="293"/>
    </location>
</feature>
<dbReference type="InterPro" id="IPR051179">
    <property type="entry name" value="WD_repeat_multifunction"/>
</dbReference>
<evidence type="ECO:0008006" key="6">
    <source>
        <dbReference type="Google" id="ProtNLM"/>
    </source>
</evidence>
<dbReference type="AlphaFoldDB" id="A0A7S1F7U0"/>
<evidence type="ECO:0000313" key="5">
    <source>
        <dbReference type="EMBL" id="CAD8849015.1"/>
    </source>
</evidence>
<evidence type="ECO:0000256" key="3">
    <source>
        <dbReference type="PROSITE-ProRule" id="PRU00221"/>
    </source>
</evidence>
<name>A0A7S1F7U0_NOCSC</name>